<evidence type="ECO:0000313" key="2">
    <source>
        <dbReference type="Proteomes" id="UP001460888"/>
    </source>
</evidence>
<comment type="caution">
    <text evidence="1">The sequence shown here is derived from an EMBL/GenBank/DDBJ whole genome shotgun (WGS) entry which is preliminary data.</text>
</comment>
<keyword evidence="2" id="KW-1185">Reference proteome</keyword>
<dbReference type="RefSeq" id="WP_353111319.1">
    <property type="nucleotide sequence ID" value="NZ_APND01000003.1"/>
</dbReference>
<gene>
    <name evidence="1" type="ORF">SADO_10954</name>
</gene>
<proteinExistence type="predicted"/>
<reference evidence="1 2" key="1">
    <citation type="submission" date="2013-03" db="EMBL/GenBank/DDBJ databases">
        <title>Salinisphaera dokdonensis CL-ES53 Genome Sequencing.</title>
        <authorList>
            <person name="Li C."/>
            <person name="Lai Q."/>
            <person name="Shao Z."/>
        </authorList>
    </citation>
    <scope>NUCLEOTIDE SEQUENCE [LARGE SCALE GENOMIC DNA]</scope>
    <source>
        <strain evidence="1 2">CL-ES53</strain>
    </source>
</reference>
<protein>
    <recommendedName>
        <fullName evidence="3">Nucleotide-diphospho-sugar transferase domain-containing protein</fullName>
    </recommendedName>
</protein>
<dbReference type="EMBL" id="APND01000003">
    <property type="protein sequence ID" value="MES1929771.1"/>
    <property type="molecule type" value="Genomic_DNA"/>
</dbReference>
<dbReference type="InterPro" id="IPR029044">
    <property type="entry name" value="Nucleotide-diphossugar_trans"/>
</dbReference>
<organism evidence="1 2">
    <name type="scientific">Salinisphaera dokdonensis CL-ES53</name>
    <dbReference type="NCBI Taxonomy" id="1304272"/>
    <lineage>
        <taxon>Bacteria</taxon>
        <taxon>Pseudomonadati</taxon>
        <taxon>Pseudomonadota</taxon>
        <taxon>Gammaproteobacteria</taxon>
        <taxon>Salinisphaerales</taxon>
        <taxon>Salinisphaeraceae</taxon>
        <taxon>Salinisphaera</taxon>
    </lineage>
</organism>
<dbReference type="Proteomes" id="UP001460888">
    <property type="component" value="Unassembled WGS sequence"/>
</dbReference>
<name>A0ABV2B1L7_9GAMM</name>
<accession>A0ABV2B1L7</accession>
<dbReference type="SUPFAM" id="SSF53448">
    <property type="entry name" value="Nucleotide-diphospho-sugar transferases"/>
    <property type="match status" value="1"/>
</dbReference>
<evidence type="ECO:0008006" key="3">
    <source>
        <dbReference type="Google" id="ProtNLM"/>
    </source>
</evidence>
<sequence>MPTEESCAVNSAVDDIEKRPVSKQLRHRRRDLWWRAKLRFGKQYGSPTECRTTPDADCPELAVGAVALGAKYRDWGLTMLRSLRGCGQFKGPVYIVTDDPRAFAGEDNVCTIVVPPVRPRLVAKSCKLLLAEWMPTREFLYIDTDLVVTGPIAPWYRTMRPLLDTAPVLCYPDRKPYDGAFHSGLILAETRRALPVYRRWLRLLRSGQYEFDQQSLAIVAQQGDVLHMPGDDFTLLPDMLAVDEVIPRFVHITNGMIRKHSETELRNFLSQRLGVERMPESFGRGA</sequence>
<evidence type="ECO:0000313" key="1">
    <source>
        <dbReference type="EMBL" id="MES1929771.1"/>
    </source>
</evidence>